<comment type="subcellular location">
    <subcellularLocation>
        <location evidence="1">Membrane</location>
        <topology evidence="1">Multi-pass membrane protein</topology>
    </subcellularLocation>
</comment>
<dbReference type="GO" id="GO:0016020">
    <property type="term" value="C:membrane"/>
    <property type="evidence" value="ECO:0007669"/>
    <property type="project" value="UniProtKB-SubCell"/>
</dbReference>
<sequence>MSGLGADFAQTVLSGPLLLAAGAAALAGLVSFASPCVLPLVPGYVGYVTGLSGSSLRDKQTWRVVVGISLFVLGFTVVFVLLGTSFSALGALFSQWQSIILRVLGVIVILAGFVFMGGFGLLQNEHRIRAKPKAGLWGAPVLGATFALGWAPCVGPTLSAVLSMSVSFGGDGMIWRGALLAFIYCLGLGIPFILLALAIHKGAGRLEWVRKHQTAIVRAGGIMLIILGVLMASGVWNMWMTSLQGLINGFEVVI</sequence>
<dbReference type="Proteomes" id="UP000031488">
    <property type="component" value="Unassembled WGS sequence"/>
</dbReference>
<comment type="caution">
    <text evidence="8">The sequence shown here is derived from an EMBL/GenBank/DDBJ whole genome shotgun (WGS) entry which is preliminary data.</text>
</comment>
<feature type="transmembrane region" description="Helical" evidence="6">
    <location>
        <begin position="17"/>
        <end position="41"/>
    </location>
</feature>
<dbReference type="Pfam" id="PF02683">
    <property type="entry name" value="DsbD_TM"/>
    <property type="match status" value="1"/>
</dbReference>
<dbReference type="PANTHER" id="PTHR31272:SF4">
    <property type="entry name" value="CYTOCHROME C-TYPE BIOGENESIS PROTEIN HI_1454-RELATED"/>
    <property type="match status" value="1"/>
</dbReference>
<proteinExistence type="inferred from homology"/>
<feature type="transmembrane region" description="Helical" evidence="6">
    <location>
        <begin position="62"/>
        <end position="93"/>
    </location>
</feature>
<keyword evidence="5 6" id="KW-0472">Membrane</keyword>
<evidence type="ECO:0000256" key="2">
    <source>
        <dbReference type="ARBA" id="ARBA00006143"/>
    </source>
</evidence>
<evidence type="ECO:0000313" key="9">
    <source>
        <dbReference type="Proteomes" id="UP000031488"/>
    </source>
</evidence>
<keyword evidence="3 6" id="KW-0812">Transmembrane</keyword>
<evidence type="ECO:0000313" key="8">
    <source>
        <dbReference type="EMBL" id="KHS54150.1"/>
    </source>
</evidence>
<feature type="transmembrane region" description="Helical" evidence="6">
    <location>
        <begin position="219"/>
        <end position="239"/>
    </location>
</feature>
<dbReference type="OrthoDB" id="9803065at2"/>
<evidence type="ECO:0000256" key="4">
    <source>
        <dbReference type="ARBA" id="ARBA00022989"/>
    </source>
</evidence>
<dbReference type="AlphaFoldDB" id="A0A0B9A5K2"/>
<dbReference type="InterPro" id="IPR051790">
    <property type="entry name" value="Cytochrome_c-biogenesis_DsbD"/>
</dbReference>
<evidence type="ECO:0000256" key="1">
    <source>
        <dbReference type="ARBA" id="ARBA00004141"/>
    </source>
</evidence>
<dbReference type="PATRIC" id="fig|1703.6.peg.241"/>
<dbReference type="STRING" id="1703.BLSMQ_1061"/>
<dbReference type="RefSeq" id="WP_039206535.1">
    <property type="nucleotide sequence ID" value="NZ_JTJZ01000011.1"/>
</dbReference>
<evidence type="ECO:0000256" key="5">
    <source>
        <dbReference type="ARBA" id="ARBA00023136"/>
    </source>
</evidence>
<organism evidence="8 9">
    <name type="scientific">Brevibacterium linens</name>
    <dbReference type="NCBI Taxonomy" id="1703"/>
    <lineage>
        <taxon>Bacteria</taxon>
        <taxon>Bacillati</taxon>
        <taxon>Actinomycetota</taxon>
        <taxon>Actinomycetes</taxon>
        <taxon>Micrococcales</taxon>
        <taxon>Brevibacteriaceae</taxon>
        <taxon>Brevibacterium</taxon>
    </lineage>
</organism>
<keyword evidence="4 6" id="KW-1133">Transmembrane helix</keyword>
<accession>A0A0B9A5K2</accession>
<gene>
    <name evidence="8" type="ORF">AE0388_0357</name>
</gene>
<name>A0A0B9A5K2_BRELN</name>
<protein>
    <submittedName>
        <fullName evidence="8">Cytochrome c biogenesis protein transmembrane region</fullName>
    </submittedName>
</protein>
<dbReference type="EMBL" id="JTJZ01000011">
    <property type="protein sequence ID" value="KHS54150.1"/>
    <property type="molecule type" value="Genomic_DNA"/>
</dbReference>
<dbReference type="PANTHER" id="PTHR31272">
    <property type="entry name" value="CYTOCHROME C-TYPE BIOGENESIS PROTEIN HI_1454-RELATED"/>
    <property type="match status" value="1"/>
</dbReference>
<evidence type="ECO:0000259" key="7">
    <source>
        <dbReference type="Pfam" id="PF02683"/>
    </source>
</evidence>
<feature type="transmembrane region" description="Helical" evidence="6">
    <location>
        <begin position="134"/>
        <end position="158"/>
    </location>
</feature>
<keyword evidence="9" id="KW-1185">Reference proteome</keyword>
<comment type="similarity">
    <text evidence="2">Belongs to the DsbD family.</text>
</comment>
<dbReference type="InterPro" id="IPR003834">
    <property type="entry name" value="Cyt_c_assmbl_TM_dom"/>
</dbReference>
<feature type="transmembrane region" description="Helical" evidence="6">
    <location>
        <begin position="178"/>
        <end position="199"/>
    </location>
</feature>
<dbReference type="GO" id="GO:0017004">
    <property type="term" value="P:cytochrome complex assembly"/>
    <property type="evidence" value="ECO:0007669"/>
    <property type="project" value="InterPro"/>
</dbReference>
<evidence type="ECO:0000256" key="6">
    <source>
        <dbReference type="SAM" id="Phobius"/>
    </source>
</evidence>
<evidence type="ECO:0000256" key="3">
    <source>
        <dbReference type="ARBA" id="ARBA00022692"/>
    </source>
</evidence>
<feature type="transmembrane region" description="Helical" evidence="6">
    <location>
        <begin position="99"/>
        <end position="122"/>
    </location>
</feature>
<reference evidence="8 9" key="1">
    <citation type="submission" date="2014-11" db="EMBL/GenBank/DDBJ databases">
        <title>Draft Genome Sequence of Brevibacterium linens AE038-8.</title>
        <authorList>
            <person name="Maizel D."/>
            <person name="Utturkar S.M."/>
            <person name="Brown S.D."/>
            <person name="Ferrero M."/>
            <person name="Rosen B.P."/>
        </authorList>
    </citation>
    <scope>NUCLEOTIDE SEQUENCE [LARGE SCALE GENOMIC DNA]</scope>
    <source>
        <strain evidence="8 9">AE038-8</strain>
    </source>
</reference>
<feature type="domain" description="Cytochrome C biogenesis protein transmembrane" evidence="7">
    <location>
        <begin position="21"/>
        <end position="233"/>
    </location>
</feature>